<sequence length="83" mass="9173">MESRILSWTGLVLSTAVYREVPLSLRNRSEPGTSASKRGVSHDKRNCPFLHDKRNCGPTTDEEDYASVAGSNNTWTNSTQSSN</sequence>
<accession>A0A2Z7AGW8</accession>
<feature type="region of interest" description="Disordered" evidence="1">
    <location>
        <begin position="26"/>
        <end position="83"/>
    </location>
</feature>
<organism evidence="2 3">
    <name type="scientific">Dorcoceras hygrometricum</name>
    <dbReference type="NCBI Taxonomy" id="472368"/>
    <lineage>
        <taxon>Eukaryota</taxon>
        <taxon>Viridiplantae</taxon>
        <taxon>Streptophyta</taxon>
        <taxon>Embryophyta</taxon>
        <taxon>Tracheophyta</taxon>
        <taxon>Spermatophyta</taxon>
        <taxon>Magnoliopsida</taxon>
        <taxon>eudicotyledons</taxon>
        <taxon>Gunneridae</taxon>
        <taxon>Pentapetalae</taxon>
        <taxon>asterids</taxon>
        <taxon>lamiids</taxon>
        <taxon>Lamiales</taxon>
        <taxon>Gesneriaceae</taxon>
        <taxon>Didymocarpoideae</taxon>
        <taxon>Trichosporeae</taxon>
        <taxon>Loxocarpinae</taxon>
        <taxon>Dorcoceras</taxon>
    </lineage>
</organism>
<protein>
    <submittedName>
        <fullName evidence="2">Uncharacterized protein</fullName>
    </submittedName>
</protein>
<gene>
    <name evidence="2" type="ORF">F511_43584</name>
</gene>
<proteinExistence type="predicted"/>
<dbReference type="AlphaFoldDB" id="A0A2Z7AGW8"/>
<keyword evidence="3" id="KW-1185">Reference proteome</keyword>
<evidence type="ECO:0000256" key="1">
    <source>
        <dbReference type="SAM" id="MobiDB-lite"/>
    </source>
</evidence>
<name>A0A2Z7AGW8_9LAMI</name>
<dbReference type="EMBL" id="KV015205">
    <property type="protein sequence ID" value="KZV20816.1"/>
    <property type="molecule type" value="Genomic_DNA"/>
</dbReference>
<dbReference type="Proteomes" id="UP000250235">
    <property type="component" value="Unassembled WGS sequence"/>
</dbReference>
<feature type="compositionally biased region" description="Basic and acidic residues" evidence="1">
    <location>
        <begin position="40"/>
        <end position="55"/>
    </location>
</feature>
<feature type="compositionally biased region" description="Low complexity" evidence="1">
    <location>
        <begin position="71"/>
        <end position="83"/>
    </location>
</feature>
<reference evidence="2 3" key="1">
    <citation type="journal article" date="2015" name="Proc. Natl. Acad. Sci. U.S.A.">
        <title>The resurrection genome of Boea hygrometrica: A blueprint for survival of dehydration.</title>
        <authorList>
            <person name="Xiao L."/>
            <person name="Yang G."/>
            <person name="Zhang L."/>
            <person name="Yang X."/>
            <person name="Zhao S."/>
            <person name="Ji Z."/>
            <person name="Zhou Q."/>
            <person name="Hu M."/>
            <person name="Wang Y."/>
            <person name="Chen M."/>
            <person name="Xu Y."/>
            <person name="Jin H."/>
            <person name="Xiao X."/>
            <person name="Hu G."/>
            <person name="Bao F."/>
            <person name="Hu Y."/>
            <person name="Wan P."/>
            <person name="Li L."/>
            <person name="Deng X."/>
            <person name="Kuang T."/>
            <person name="Xiang C."/>
            <person name="Zhu J.K."/>
            <person name="Oliver M.J."/>
            <person name="He Y."/>
        </authorList>
    </citation>
    <scope>NUCLEOTIDE SEQUENCE [LARGE SCALE GENOMIC DNA]</scope>
    <source>
        <strain evidence="3">cv. XS01</strain>
    </source>
</reference>
<evidence type="ECO:0000313" key="2">
    <source>
        <dbReference type="EMBL" id="KZV20816.1"/>
    </source>
</evidence>
<evidence type="ECO:0000313" key="3">
    <source>
        <dbReference type="Proteomes" id="UP000250235"/>
    </source>
</evidence>